<dbReference type="EMBL" id="CP049142">
    <property type="protein sequence ID" value="QIE91617.1"/>
    <property type="molecule type" value="Genomic_DNA"/>
</dbReference>
<dbReference type="AlphaFoldDB" id="A0A6G6J8T7"/>
<organism evidence="1 2">
    <name type="scientific">Pseudomonas nitroreducens</name>
    <dbReference type="NCBI Taxonomy" id="46680"/>
    <lineage>
        <taxon>Bacteria</taxon>
        <taxon>Pseudomonadati</taxon>
        <taxon>Pseudomonadota</taxon>
        <taxon>Gammaproteobacteria</taxon>
        <taxon>Pseudomonadales</taxon>
        <taxon>Pseudomonadaceae</taxon>
        <taxon>Pseudomonas</taxon>
    </lineage>
</organism>
<dbReference type="RefSeq" id="WP_017519896.1">
    <property type="nucleotide sequence ID" value="NZ_CP049142.1"/>
</dbReference>
<evidence type="ECO:0000313" key="2">
    <source>
        <dbReference type="Proteomes" id="UP000501063"/>
    </source>
</evidence>
<name>A0A6G6J8T7_PSENT</name>
<gene>
    <name evidence="1" type="ORF">G5B91_35420</name>
</gene>
<dbReference type="Proteomes" id="UP000501063">
    <property type="component" value="Plasmid pPniHBP1_1"/>
</dbReference>
<accession>A0A6G6J8T7</accession>
<reference evidence="1 2" key="1">
    <citation type="submission" date="2020-02" db="EMBL/GenBank/DDBJ databases">
        <title>Integrative conjugative elements (ICEs) and plasmids drive adaptation of Pseudomonas nitroreducens strain HBP1 to wastewater environment.</title>
        <authorList>
            <person name="Sentchilo V."/>
            <person name="Carraro N."/>
            <person name="Bertelli C."/>
            <person name="van der Meer J.R."/>
        </authorList>
    </citation>
    <scope>NUCLEOTIDE SEQUENCE [LARGE SCALE GENOMIC DNA]</scope>
    <source>
        <strain evidence="1 2">HBP1</strain>
        <plasmid evidence="2">ppnihbp1_1</plasmid>
    </source>
</reference>
<keyword evidence="1" id="KW-0614">Plasmid</keyword>
<proteinExistence type="predicted"/>
<evidence type="ECO:0000313" key="1">
    <source>
        <dbReference type="EMBL" id="QIE91617.1"/>
    </source>
</evidence>
<protein>
    <submittedName>
        <fullName evidence="1">Uncharacterized protein</fullName>
    </submittedName>
</protein>
<geneLocation type="plasmid" evidence="2">
    <name>ppnihbp1_1</name>
</geneLocation>
<dbReference type="KEGG" id="pnt:G5B91_35420"/>
<sequence length="113" mass="12969">MFHPTQTQPLLDHLEELSKLDLSGLPAEIREVIGRMLQEGEKLSRLDQHLVVGVRDTRTGMGHYPILVPQHRRYAEADFLATFDTSSDTDEDYTYLVHFEAHEVQILPLEGEL</sequence>